<evidence type="ECO:0000256" key="4">
    <source>
        <dbReference type="ARBA" id="ARBA00023137"/>
    </source>
</evidence>
<keyword evidence="2" id="KW-0808">Transferase</keyword>
<gene>
    <name evidence="8" type="ORF">LTR36_000041</name>
</gene>
<proteinExistence type="predicted"/>
<dbReference type="SUPFAM" id="SSF50630">
    <property type="entry name" value="Acid proteases"/>
    <property type="match status" value="1"/>
</dbReference>
<protein>
    <recommendedName>
        <fullName evidence="1">receptor protein-tyrosine kinase</fullName>
        <ecNumber evidence="1">2.7.10.1</ecNumber>
    </recommendedName>
</protein>
<dbReference type="EC" id="2.7.10.1" evidence="1"/>
<evidence type="ECO:0000313" key="9">
    <source>
        <dbReference type="Proteomes" id="UP001324427"/>
    </source>
</evidence>
<comment type="caution">
    <text evidence="8">The sequence shown here is derived from an EMBL/GenBank/DDBJ whole genome shotgun (WGS) entry which is preliminary data.</text>
</comment>
<evidence type="ECO:0000313" key="8">
    <source>
        <dbReference type="EMBL" id="KAK4550462.1"/>
    </source>
</evidence>
<accession>A0AAV9JZH0</accession>
<keyword evidence="6" id="KW-0472">Membrane</keyword>
<evidence type="ECO:0000256" key="3">
    <source>
        <dbReference type="ARBA" id="ARBA00022777"/>
    </source>
</evidence>
<feature type="compositionally biased region" description="Basic and acidic residues" evidence="5">
    <location>
        <begin position="549"/>
        <end position="566"/>
    </location>
</feature>
<organism evidence="8 9">
    <name type="scientific">Oleoguttula mirabilis</name>
    <dbReference type="NCBI Taxonomy" id="1507867"/>
    <lineage>
        <taxon>Eukaryota</taxon>
        <taxon>Fungi</taxon>
        <taxon>Dikarya</taxon>
        <taxon>Ascomycota</taxon>
        <taxon>Pezizomycotina</taxon>
        <taxon>Dothideomycetes</taxon>
        <taxon>Dothideomycetidae</taxon>
        <taxon>Mycosphaerellales</taxon>
        <taxon>Teratosphaeriaceae</taxon>
        <taxon>Oleoguttula</taxon>
    </lineage>
</organism>
<keyword evidence="6" id="KW-1133">Transmembrane helix</keyword>
<name>A0AAV9JZH0_9PEZI</name>
<keyword evidence="6" id="KW-0812">Transmembrane</keyword>
<dbReference type="EMBL" id="JAVFHQ010000001">
    <property type="protein sequence ID" value="KAK4550462.1"/>
    <property type="molecule type" value="Genomic_DNA"/>
</dbReference>
<keyword evidence="3" id="KW-0418">Kinase</keyword>
<dbReference type="InterPro" id="IPR044912">
    <property type="entry name" value="Egfr_JX_dom"/>
</dbReference>
<dbReference type="GO" id="GO:0004714">
    <property type="term" value="F:transmembrane receptor protein tyrosine kinase activity"/>
    <property type="evidence" value="ECO:0007669"/>
    <property type="project" value="UniProtKB-EC"/>
</dbReference>
<dbReference type="PANTHER" id="PTHR16861:SF4">
    <property type="entry name" value="SH3 DOMAIN PROTEIN (AFU_ORTHOLOGUE AFUA_1G13610)"/>
    <property type="match status" value="1"/>
</dbReference>
<keyword evidence="7" id="KW-0732">Signal</keyword>
<keyword evidence="9" id="KW-1185">Reference proteome</keyword>
<dbReference type="InterPro" id="IPR021109">
    <property type="entry name" value="Peptidase_aspartic_dom_sf"/>
</dbReference>
<evidence type="ECO:0000256" key="2">
    <source>
        <dbReference type="ARBA" id="ARBA00022679"/>
    </source>
</evidence>
<dbReference type="Proteomes" id="UP001324427">
    <property type="component" value="Unassembled WGS sequence"/>
</dbReference>
<sequence length="606" mass="64361">MYTYAPSILLVGALAAIVRGQINNDASPVSILLGNSSVGPDGPWWTISQAVDYPDQFMSLLPSLSNMTLVVNSSACSSQSAACPLPVPTLFHWSGADTVSGINKTIGTERIPSEWDSNQAALLNMSGSGQVFKQRMTLHPAGDVDVADFLDGMAMAVSNSYAASFPGGASYMLDSGFFSLYGGEQTLIWPDVDGFVRSNNRTLPEAYLSGYIPSSSYGLHIGSVKENVSGSLVLGGYDSSRCLTEPLISNSQSVTLTSIALNVSSGGYAYQDASSVPIEDLLRANGSSLGQLEVYPDPGVPYMYLPQGTCDAIAAHLPVDYDPDYNLYFWNTSSPSYTNIMSSPHFLGFTFSGGSSGPSSTIINIPFVLLNLTLESPLVSTETQYFPCSPWASSGAPYSLGRAFLQGAFLAQNWNTSTLFLAQAPGPSALPVNIKTIAYTDTTLTPANTPPSWDSTWSGTLKALPANSNSTSTATHGSASSTSHSLSGGAIAGIVVGVILLLILVAALIFFLIRRRRRNKQPSQRMPELEEMRPYSGSSGALDNVPSQYHDHAPERAPIHNQKELGAHSVNAVPLAEAPAHADPVEMDALQRPPQELDSGQTRFNS</sequence>
<evidence type="ECO:0000256" key="7">
    <source>
        <dbReference type="SAM" id="SignalP"/>
    </source>
</evidence>
<dbReference type="Gene3D" id="6.10.250.2930">
    <property type="match status" value="1"/>
</dbReference>
<dbReference type="PANTHER" id="PTHR16861">
    <property type="entry name" value="GLYCOPROTEIN 38"/>
    <property type="match status" value="1"/>
</dbReference>
<evidence type="ECO:0000256" key="5">
    <source>
        <dbReference type="SAM" id="MobiDB-lite"/>
    </source>
</evidence>
<feature type="region of interest" description="Disordered" evidence="5">
    <location>
        <begin position="520"/>
        <end position="606"/>
    </location>
</feature>
<feature type="compositionally biased region" description="Polar residues" evidence="5">
    <location>
        <begin position="536"/>
        <end position="547"/>
    </location>
</feature>
<dbReference type="AlphaFoldDB" id="A0AAV9JZH0"/>
<evidence type="ECO:0000256" key="1">
    <source>
        <dbReference type="ARBA" id="ARBA00011902"/>
    </source>
</evidence>
<feature type="chain" id="PRO_5043462950" description="receptor protein-tyrosine kinase" evidence="7">
    <location>
        <begin position="21"/>
        <end position="606"/>
    </location>
</feature>
<feature type="transmembrane region" description="Helical" evidence="6">
    <location>
        <begin position="490"/>
        <end position="513"/>
    </location>
</feature>
<dbReference type="Gene3D" id="2.40.70.10">
    <property type="entry name" value="Acid Proteases"/>
    <property type="match status" value="1"/>
</dbReference>
<evidence type="ECO:0000256" key="6">
    <source>
        <dbReference type="SAM" id="Phobius"/>
    </source>
</evidence>
<reference evidence="8 9" key="1">
    <citation type="submission" date="2021-11" db="EMBL/GenBank/DDBJ databases">
        <title>Black yeast isolated from Biological Soil Crust.</title>
        <authorList>
            <person name="Kurbessoian T."/>
        </authorList>
    </citation>
    <scope>NUCLEOTIDE SEQUENCE [LARGE SCALE GENOMIC DNA]</scope>
    <source>
        <strain evidence="8 9">CCFEE 5522</strain>
    </source>
</reference>
<keyword evidence="4" id="KW-0829">Tyrosine-protein kinase</keyword>
<feature type="signal peptide" evidence="7">
    <location>
        <begin position="1"/>
        <end position="20"/>
    </location>
</feature>